<dbReference type="OrthoDB" id="9816534at2"/>
<protein>
    <submittedName>
        <fullName evidence="1">Uncharacterized protein</fullName>
    </submittedName>
</protein>
<evidence type="ECO:0000313" key="1">
    <source>
        <dbReference type="EMBL" id="TCD00272.1"/>
    </source>
</evidence>
<proteinExistence type="predicted"/>
<organism evidence="1 2">
    <name type="scientific">Pedobacter frigidisoli</name>
    <dbReference type="NCBI Taxonomy" id="2530455"/>
    <lineage>
        <taxon>Bacteria</taxon>
        <taxon>Pseudomonadati</taxon>
        <taxon>Bacteroidota</taxon>
        <taxon>Sphingobacteriia</taxon>
        <taxon>Sphingobacteriales</taxon>
        <taxon>Sphingobacteriaceae</taxon>
        <taxon>Pedobacter</taxon>
    </lineage>
</organism>
<dbReference type="Proteomes" id="UP000291485">
    <property type="component" value="Unassembled WGS sequence"/>
</dbReference>
<dbReference type="RefSeq" id="WP_131562618.1">
    <property type="nucleotide sequence ID" value="NZ_SJSN01000025.1"/>
</dbReference>
<dbReference type="AlphaFoldDB" id="A0A4R0NI39"/>
<comment type="caution">
    <text evidence="1">The sequence shown here is derived from an EMBL/GenBank/DDBJ whole genome shotgun (WGS) entry which is preliminary data.</text>
</comment>
<accession>A0A4R0NI39</accession>
<reference evidence="1 2" key="1">
    <citation type="submission" date="2019-02" db="EMBL/GenBank/DDBJ databases">
        <title>Pedobacter sp. RP-3-11 sp. nov., isolated from Arctic soil.</title>
        <authorList>
            <person name="Dahal R.H."/>
        </authorList>
    </citation>
    <scope>NUCLEOTIDE SEQUENCE [LARGE SCALE GENOMIC DNA]</scope>
    <source>
        <strain evidence="1 2">RP-3-11</strain>
    </source>
</reference>
<gene>
    <name evidence="1" type="ORF">EZ449_20985</name>
</gene>
<dbReference type="EMBL" id="SJSN01000025">
    <property type="protein sequence ID" value="TCD00272.1"/>
    <property type="molecule type" value="Genomic_DNA"/>
</dbReference>
<evidence type="ECO:0000313" key="2">
    <source>
        <dbReference type="Proteomes" id="UP000291485"/>
    </source>
</evidence>
<sequence>MNKINPLVLANLRSSLMGRLKLALFREILGKHDMAPTVKEVQRYIRSFTKQQITFVEIAVYVLNDARFILVDHQQTAQDIDVGELFARLDRFPLRKPIFLEVVNFLPDKPIGVMVHCHQLAGNIGHFYAITFMDEHYPSQISYFEIRVSQSEPEPAYCYYDQDGQWVSSAKADPGISKNEPLWLCVEALKFLSDHYTESFLTLEQSLEKSKKTKFKKKDSAPDDPVYTKLVQQVFLGQILCHVAEVDFDMIRPFSFDACFMIPYFEIQQAKRNIDDHVKSGLVVYWKDGAFVTSDDYQTYMVLRVAGISKVKIVVLGDQGLDNAKVLLSGGADLLPGVHIFASPGVDRMDEASRMMYLDEYVARLSAVMNLKDLIKSRCVVFSEDSKTGMLEVLVQSNGFDTEQTTIMSYSNCTKIDLLPLTLETLRKVNKDLIFIVHRDKDYLSAEKLENQCKKITALGAIPFVTKGTDIESHFLDPEHISAIIPTISLESAVGLVEVAREKTRELSIEKMLKEKYGKKHEMHAAEKPELAKIYESDPERYTCGKETMNILRSMLHSIVKGNKNLYEPSAHLEFAQLKEIASRIWKY</sequence>
<name>A0A4R0NI39_9SPHI</name>
<keyword evidence="2" id="KW-1185">Reference proteome</keyword>